<dbReference type="Pfam" id="PF05461">
    <property type="entry name" value="ApoL"/>
    <property type="match status" value="1"/>
</dbReference>
<dbReference type="Proteomes" id="UP000290572">
    <property type="component" value="Unassembled WGS sequence"/>
</dbReference>
<gene>
    <name evidence="2" type="ORF">ROHU_025556</name>
</gene>
<dbReference type="GO" id="GO:0006869">
    <property type="term" value="P:lipid transport"/>
    <property type="evidence" value="ECO:0007669"/>
    <property type="project" value="InterPro"/>
</dbReference>
<dbReference type="AlphaFoldDB" id="A0A498MIU6"/>
<accession>A0A498MIU6</accession>
<evidence type="ECO:0000256" key="1">
    <source>
        <dbReference type="ARBA" id="ARBA00010090"/>
    </source>
</evidence>
<dbReference type="PANTHER" id="PTHR14096">
    <property type="entry name" value="APOLIPOPROTEIN L"/>
    <property type="match status" value="1"/>
</dbReference>
<dbReference type="InterPro" id="IPR008405">
    <property type="entry name" value="ApoL"/>
</dbReference>
<evidence type="ECO:0000313" key="2">
    <source>
        <dbReference type="EMBL" id="RXN19683.1"/>
    </source>
</evidence>
<protein>
    <submittedName>
        <fullName evidence="2">Uncharacterized protein</fullName>
    </submittedName>
</protein>
<comment type="caution">
    <text evidence="2">The sequence shown here is derived from an EMBL/GenBank/DDBJ whole genome shotgun (WGS) entry which is preliminary data.</text>
</comment>
<dbReference type="GO" id="GO:0008289">
    <property type="term" value="F:lipid binding"/>
    <property type="evidence" value="ECO:0007669"/>
    <property type="project" value="InterPro"/>
</dbReference>
<dbReference type="EMBL" id="QBIY01012660">
    <property type="protein sequence ID" value="RXN19683.1"/>
    <property type="molecule type" value="Genomic_DNA"/>
</dbReference>
<dbReference type="GO" id="GO:0016020">
    <property type="term" value="C:membrane"/>
    <property type="evidence" value="ECO:0007669"/>
    <property type="project" value="TreeGrafter"/>
</dbReference>
<dbReference type="PANTHER" id="PTHR14096:SF28">
    <property type="entry name" value="APOLIPOPROTEIN L, 1-RELATED"/>
    <property type="match status" value="1"/>
</dbReference>
<dbReference type="GO" id="GO:0005576">
    <property type="term" value="C:extracellular region"/>
    <property type="evidence" value="ECO:0007669"/>
    <property type="project" value="InterPro"/>
</dbReference>
<organism evidence="2 3">
    <name type="scientific">Labeo rohita</name>
    <name type="common">Indian major carp</name>
    <name type="synonym">Cyprinus rohita</name>
    <dbReference type="NCBI Taxonomy" id="84645"/>
    <lineage>
        <taxon>Eukaryota</taxon>
        <taxon>Metazoa</taxon>
        <taxon>Chordata</taxon>
        <taxon>Craniata</taxon>
        <taxon>Vertebrata</taxon>
        <taxon>Euteleostomi</taxon>
        <taxon>Actinopterygii</taxon>
        <taxon>Neopterygii</taxon>
        <taxon>Teleostei</taxon>
        <taxon>Ostariophysi</taxon>
        <taxon>Cypriniformes</taxon>
        <taxon>Cyprinidae</taxon>
        <taxon>Labeoninae</taxon>
        <taxon>Labeonini</taxon>
        <taxon>Labeo</taxon>
    </lineage>
</organism>
<name>A0A498MIU6_LABRO</name>
<reference evidence="2 3" key="1">
    <citation type="submission" date="2018-03" db="EMBL/GenBank/DDBJ databases">
        <title>Draft genome sequence of Rohu Carp (Labeo rohita).</title>
        <authorList>
            <person name="Das P."/>
            <person name="Kushwaha B."/>
            <person name="Joshi C.G."/>
            <person name="Kumar D."/>
            <person name="Nagpure N.S."/>
            <person name="Sahoo L."/>
            <person name="Das S.P."/>
            <person name="Bit A."/>
            <person name="Patnaik S."/>
            <person name="Meher P.K."/>
            <person name="Jayasankar P."/>
            <person name="Koringa P.G."/>
            <person name="Patel N.V."/>
            <person name="Hinsu A.T."/>
            <person name="Kumar R."/>
            <person name="Pandey M."/>
            <person name="Agarwal S."/>
            <person name="Srivastava S."/>
            <person name="Singh M."/>
            <person name="Iquebal M.A."/>
            <person name="Jaiswal S."/>
            <person name="Angadi U.B."/>
            <person name="Kumar N."/>
            <person name="Raza M."/>
            <person name="Shah T.M."/>
            <person name="Rai A."/>
            <person name="Jena J.K."/>
        </authorList>
    </citation>
    <scope>NUCLEOTIDE SEQUENCE [LARGE SCALE GENOMIC DNA]</scope>
    <source>
        <strain evidence="2">DASCIFA01</strain>
        <tissue evidence="2">Testis</tissue>
    </source>
</reference>
<comment type="similarity">
    <text evidence="1">Belongs to the apolipoprotein L family.</text>
</comment>
<dbReference type="GO" id="GO:0042157">
    <property type="term" value="P:lipoprotein metabolic process"/>
    <property type="evidence" value="ECO:0007669"/>
    <property type="project" value="InterPro"/>
</dbReference>
<proteinExistence type="inferred from homology"/>
<sequence>MEEAAKLCELLFGWLEKREQCAEKLWELAQELENVHQSSNISQVVGDATSVLSIFATALATVFTGGLASPLLAAAAVGTIAGAAVSITSTLVDAGVSSRTFNAAIDLIKEDEKVGRSIQQLLQDLKNRCGGGQLGAHASGVFNDDVECEVATQMMWALARRNKNMVPLNFLRSFNRATFFRQASSGGLALDKASHFISKAVGLVCLDLGKSGLKVSAKEMVKDIGKIGMRAAAKAGSRVSTFFL</sequence>
<keyword evidence="3" id="KW-1185">Reference proteome</keyword>
<evidence type="ECO:0000313" key="3">
    <source>
        <dbReference type="Proteomes" id="UP000290572"/>
    </source>
</evidence>